<dbReference type="OMA" id="CARSKRT"/>
<evidence type="ECO:0000256" key="1">
    <source>
        <dbReference type="SAM" id="MobiDB-lite"/>
    </source>
</evidence>
<accession>A0A7M7SZ80</accession>
<name>A0A7M7SZ80_STRPU</name>
<sequence>MNHEEVSCSRPIRGEGMGVEDGRIPNSSLTSSSSFDHRYTASDGRLNGGASHEENVAWLAKDDDIDKWVKIDLGKTSTVTGVIVQGRWGWEQWITSVKVSYSLDDVAWTYALEPQCGEQKVYPANYDNTTPEIILFPRPVTARYVRIHPLTWQEHQGMRYEVLGIAELTEVLQHEDFY</sequence>
<dbReference type="InterPro" id="IPR000421">
    <property type="entry name" value="FA58C"/>
</dbReference>
<dbReference type="RefSeq" id="XP_030842245.1">
    <property type="nucleotide sequence ID" value="XM_030986385.1"/>
</dbReference>
<feature type="domain" description="F5/8 type C" evidence="2">
    <location>
        <begin position="12"/>
        <end position="165"/>
    </location>
</feature>
<dbReference type="Gene3D" id="2.60.120.260">
    <property type="entry name" value="Galactose-binding domain-like"/>
    <property type="match status" value="1"/>
</dbReference>
<keyword evidence="4" id="KW-1185">Reference proteome</keyword>
<dbReference type="InterPro" id="IPR008979">
    <property type="entry name" value="Galactose-bd-like_sf"/>
</dbReference>
<dbReference type="PANTHER" id="PTHR24543">
    <property type="entry name" value="MULTICOPPER OXIDASE-RELATED"/>
    <property type="match status" value="1"/>
</dbReference>
<dbReference type="AlphaFoldDB" id="A0A7M7SZ80"/>
<evidence type="ECO:0000313" key="4">
    <source>
        <dbReference type="Proteomes" id="UP000007110"/>
    </source>
</evidence>
<dbReference type="SUPFAM" id="SSF49785">
    <property type="entry name" value="Galactose-binding domain-like"/>
    <property type="match status" value="1"/>
</dbReference>
<dbReference type="GeneID" id="105437007"/>
<dbReference type="PROSITE" id="PS01285">
    <property type="entry name" value="FA58C_1"/>
    <property type="match status" value="1"/>
</dbReference>
<protein>
    <recommendedName>
        <fullName evidence="2">F5/8 type C domain-containing protein</fullName>
    </recommendedName>
</protein>
<dbReference type="EnsemblMetazoa" id="XM_030986385">
    <property type="protein sequence ID" value="XP_030842245"/>
    <property type="gene ID" value="LOC105437007"/>
</dbReference>
<dbReference type="CDD" id="cd00057">
    <property type="entry name" value="FA58C"/>
    <property type="match status" value="1"/>
</dbReference>
<dbReference type="PANTHER" id="PTHR24543:SF325">
    <property type="entry name" value="F5_8 TYPE C DOMAIN-CONTAINING PROTEIN"/>
    <property type="match status" value="1"/>
</dbReference>
<evidence type="ECO:0000313" key="3">
    <source>
        <dbReference type="EnsemblMetazoa" id="XP_030842245"/>
    </source>
</evidence>
<reference evidence="3" key="2">
    <citation type="submission" date="2021-01" db="UniProtKB">
        <authorList>
            <consortium name="EnsemblMetazoa"/>
        </authorList>
    </citation>
    <scope>IDENTIFICATION</scope>
</reference>
<dbReference type="SMART" id="SM00231">
    <property type="entry name" value="FA58C"/>
    <property type="match status" value="1"/>
</dbReference>
<dbReference type="PROSITE" id="PS50022">
    <property type="entry name" value="FA58C_3"/>
    <property type="match status" value="1"/>
</dbReference>
<reference evidence="4" key="1">
    <citation type="submission" date="2015-02" db="EMBL/GenBank/DDBJ databases">
        <title>Genome sequencing for Strongylocentrotus purpuratus.</title>
        <authorList>
            <person name="Murali S."/>
            <person name="Liu Y."/>
            <person name="Vee V."/>
            <person name="English A."/>
            <person name="Wang M."/>
            <person name="Skinner E."/>
            <person name="Han Y."/>
            <person name="Muzny D.M."/>
            <person name="Worley K.C."/>
            <person name="Gibbs R.A."/>
        </authorList>
    </citation>
    <scope>NUCLEOTIDE SEQUENCE</scope>
</reference>
<organism evidence="3 4">
    <name type="scientific">Strongylocentrotus purpuratus</name>
    <name type="common">Purple sea urchin</name>
    <dbReference type="NCBI Taxonomy" id="7668"/>
    <lineage>
        <taxon>Eukaryota</taxon>
        <taxon>Metazoa</taxon>
        <taxon>Echinodermata</taxon>
        <taxon>Eleutherozoa</taxon>
        <taxon>Echinozoa</taxon>
        <taxon>Echinoidea</taxon>
        <taxon>Euechinoidea</taxon>
        <taxon>Echinacea</taxon>
        <taxon>Camarodonta</taxon>
        <taxon>Echinidea</taxon>
        <taxon>Strongylocentrotidae</taxon>
        <taxon>Strongylocentrotus</taxon>
    </lineage>
</organism>
<proteinExistence type="predicted"/>
<evidence type="ECO:0000259" key="2">
    <source>
        <dbReference type="PROSITE" id="PS50022"/>
    </source>
</evidence>
<feature type="compositionally biased region" description="Polar residues" evidence="1">
    <location>
        <begin position="25"/>
        <end position="34"/>
    </location>
</feature>
<dbReference type="Proteomes" id="UP000007110">
    <property type="component" value="Unassembled WGS sequence"/>
</dbReference>
<dbReference type="KEGG" id="spu:105437007"/>
<dbReference type="InParanoid" id="A0A7M7SZ80"/>
<dbReference type="FunFam" id="2.60.120.260:FF:000016">
    <property type="entry name" value="Contactin-associated protein-like 4 isoform 1"/>
    <property type="match status" value="1"/>
</dbReference>
<dbReference type="Pfam" id="PF00754">
    <property type="entry name" value="F5_F8_type_C"/>
    <property type="match status" value="1"/>
</dbReference>
<dbReference type="OrthoDB" id="6049633at2759"/>
<feature type="region of interest" description="Disordered" evidence="1">
    <location>
        <begin position="1"/>
        <end position="36"/>
    </location>
</feature>